<evidence type="ECO:0000313" key="3">
    <source>
        <dbReference type="WBParaSite" id="TMUE_3000011703.2"/>
    </source>
</evidence>
<keyword evidence="1" id="KW-1185">Reference proteome</keyword>
<dbReference type="AlphaFoldDB" id="A0A5S6QX56"/>
<evidence type="ECO:0000313" key="2">
    <source>
        <dbReference type="WBParaSite" id="TMUE_3000011703.1"/>
    </source>
</evidence>
<dbReference type="Proteomes" id="UP000046395">
    <property type="component" value="Unassembled WGS sequence"/>
</dbReference>
<evidence type="ECO:0000313" key="1">
    <source>
        <dbReference type="Proteomes" id="UP000046395"/>
    </source>
</evidence>
<organism evidence="1 2">
    <name type="scientific">Trichuris muris</name>
    <name type="common">Mouse whipworm</name>
    <dbReference type="NCBI Taxonomy" id="70415"/>
    <lineage>
        <taxon>Eukaryota</taxon>
        <taxon>Metazoa</taxon>
        <taxon>Ecdysozoa</taxon>
        <taxon>Nematoda</taxon>
        <taxon>Enoplea</taxon>
        <taxon>Dorylaimia</taxon>
        <taxon>Trichinellida</taxon>
        <taxon>Trichuridae</taxon>
        <taxon>Trichuris</taxon>
    </lineage>
</organism>
<dbReference type="WBParaSite" id="TMUE_3000011703.2">
    <property type="protein sequence ID" value="TMUE_3000011703.2"/>
    <property type="gene ID" value="WBGene00288960"/>
</dbReference>
<dbReference type="WBParaSite" id="TMUE_3000011703.1">
    <property type="protein sequence ID" value="TMUE_3000011703.1"/>
    <property type="gene ID" value="WBGene00288960"/>
</dbReference>
<protein>
    <submittedName>
        <fullName evidence="2 3">Uncharacterized protein</fullName>
    </submittedName>
</protein>
<reference evidence="1" key="1">
    <citation type="submission" date="2013-11" db="EMBL/GenBank/DDBJ databases">
        <authorList>
            <person name="Aslett M."/>
        </authorList>
    </citation>
    <scope>NUCLEOTIDE SEQUENCE [LARGE SCALE GENOMIC DNA]</scope>
    <source>
        <strain evidence="1">Edinburgh</strain>
    </source>
</reference>
<reference evidence="1" key="2">
    <citation type="submission" date="2014-03" db="EMBL/GenBank/DDBJ databases">
        <title>The whipworm genome and dual-species transcriptomics of an intimate host-pathogen interaction.</title>
        <authorList>
            <person name="Foth B.J."/>
            <person name="Tsai I.J."/>
            <person name="Reid A.J."/>
            <person name="Bancroft A.J."/>
            <person name="Nichol S."/>
            <person name="Tracey A."/>
            <person name="Holroyd N."/>
            <person name="Cotton J.A."/>
            <person name="Stanley E.J."/>
            <person name="Zarowiecki M."/>
            <person name="Liu J.Z."/>
            <person name="Huckvale T."/>
            <person name="Cooper P.J."/>
            <person name="Grencis R.K."/>
            <person name="Berriman M."/>
        </authorList>
    </citation>
    <scope>NUCLEOTIDE SEQUENCE [LARGE SCALE GENOMIC DNA]</scope>
    <source>
        <strain evidence="1">Edinburgh</strain>
    </source>
</reference>
<name>A0A5S6QX56_TRIMR</name>
<sequence>MRVRYLSIRYLHSSPAVLWGTLVEAVRSKARVDLSCYLRCKKRFVRGTVFNVDRGTAKATLLFLNFRSVNGSKTPIRLLFGRTLCSSTLVTPSSRSSTIGFVAVAV</sequence>
<proteinExistence type="predicted"/>
<accession>A0A5S6QX56</accession>
<reference evidence="2" key="3">
    <citation type="submission" date="2019-12" db="UniProtKB">
        <authorList>
            <consortium name="WormBaseParasite"/>
        </authorList>
    </citation>
    <scope>IDENTIFICATION</scope>
</reference>